<protein>
    <submittedName>
        <fullName evidence="1">Uncharacterized protein</fullName>
    </submittedName>
</protein>
<keyword evidence="2" id="KW-1185">Reference proteome</keyword>
<organism evidence="1 2">
    <name type="scientific">Pseudodesulfovibrio nedwellii</name>
    <dbReference type="NCBI Taxonomy" id="2973072"/>
    <lineage>
        <taxon>Bacteria</taxon>
        <taxon>Pseudomonadati</taxon>
        <taxon>Thermodesulfobacteriota</taxon>
        <taxon>Desulfovibrionia</taxon>
        <taxon>Desulfovibrionales</taxon>
        <taxon>Desulfovibrionaceae</taxon>
    </lineage>
</organism>
<evidence type="ECO:0000313" key="2">
    <source>
        <dbReference type="Proteomes" id="UP001317742"/>
    </source>
</evidence>
<accession>A0ABM8AWM0</accession>
<dbReference type="RefSeq" id="WP_281761852.1">
    <property type="nucleotide sequence ID" value="NZ_AP026709.1"/>
</dbReference>
<reference evidence="1 2" key="1">
    <citation type="submission" date="2022-08" db="EMBL/GenBank/DDBJ databases">
        <title>Genome Sequence of the sulphate-reducing bacterium, Pseudodesulfovibrio sp. SYK.</title>
        <authorList>
            <person name="Kondo R."/>
            <person name="Kataoka T."/>
        </authorList>
    </citation>
    <scope>NUCLEOTIDE SEQUENCE [LARGE SCALE GENOMIC DNA]</scope>
    <source>
        <strain evidence="1 2">SYK</strain>
    </source>
</reference>
<evidence type="ECO:0000313" key="1">
    <source>
        <dbReference type="EMBL" id="BDQ35923.1"/>
    </source>
</evidence>
<gene>
    <name evidence="1" type="ORF">SYK_02830</name>
</gene>
<dbReference type="EMBL" id="AP026709">
    <property type="protein sequence ID" value="BDQ35923.1"/>
    <property type="molecule type" value="Genomic_DNA"/>
</dbReference>
<sequence length="82" mass="9019">MPGFDNDALTEPFLRAIMSAGSGNDELEKGFRALADCHRKDLVSVRDHDEMFRLQAAAEAMEDTADLFGGGAYEILKKLKEA</sequence>
<name>A0ABM8AWM0_9BACT</name>
<dbReference type="Proteomes" id="UP001317742">
    <property type="component" value="Chromosome"/>
</dbReference>
<proteinExistence type="predicted"/>